<dbReference type="Proteomes" id="UP001642487">
    <property type="component" value="Chromosome 6"/>
</dbReference>
<dbReference type="PRINTS" id="PR00364">
    <property type="entry name" value="DISEASERSIST"/>
</dbReference>
<reference evidence="3 4" key="1">
    <citation type="submission" date="2024-03" db="EMBL/GenBank/DDBJ databases">
        <authorList>
            <person name="Gkanogiannis A."/>
            <person name="Becerra Lopez-Lavalle L."/>
        </authorList>
    </citation>
    <scope>NUCLEOTIDE SEQUENCE [LARGE SCALE GENOMIC DNA]</scope>
</reference>
<evidence type="ECO:0000313" key="4">
    <source>
        <dbReference type="Proteomes" id="UP001642487"/>
    </source>
</evidence>
<sequence length="227" mass="25906">MRLTHFLIELSNEEMPLSVLPIVGMGGLGKRALAKVIFNHEMIKKNFDRVIWVCVSDPFVINKILRAILETLNPNSGGLESKEALLQEIQKLLHDKYYFLVLDDVWNENLSLWNELKACLLKITRKFGNVVLVTSRSDEVAKIMETHPRHHLKKLSNGHCWSLFEKCAFGSDLPTIPKLDKICRELVENFGGVPLVVKVLGGTVKLDKNYERLQSLIEKFNENSVAR</sequence>
<dbReference type="SUPFAM" id="SSF52540">
    <property type="entry name" value="P-loop containing nucleoside triphosphate hydrolases"/>
    <property type="match status" value="1"/>
</dbReference>
<protein>
    <recommendedName>
        <fullName evidence="2">NB-ARC domain-containing protein</fullName>
    </recommendedName>
</protein>
<dbReference type="PANTHER" id="PTHR36766:SF70">
    <property type="entry name" value="DISEASE RESISTANCE PROTEIN RGA4"/>
    <property type="match status" value="1"/>
</dbReference>
<evidence type="ECO:0000259" key="2">
    <source>
        <dbReference type="Pfam" id="PF00931"/>
    </source>
</evidence>
<accession>A0ABP0YZQ3</accession>
<dbReference type="Gene3D" id="1.10.8.430">
    <property type="entry name" value="Helical domain of apoptotic protease-activating factors"/>
    <property type="match status" value="1"/>
</dbReference>
<evidence type="ECO:0000256" key="1">
    <source>
        <dbReference type="ARBA" id="ARBA00022821"/>
    </source>
</evidence>
<keyword evidence="4" id="KW-1185">Reference proteome</keyword>
<name>A0ABP0YZQ3_9ROSI</name>
<dbReference type="InterPro" id="IPR027417">
    <property type="entry name" value="P-loop_NTPase"/>
</dbReference>
<dbReference type="InterPro" id="IPR042197">
    <property type="entry name" value="Apaf_helical"/>
</dbReference>
<proteinExistence type="predicted"/>
<dbReference type="EMBL" id="OZ021740">
    <property type="protein sequence ID" value="CAK9324908.1"/>
    <property type="molecule type" value="Genomic_DNA"/>
</dbReference>
<dbReference type="Pfam" id="PF00931">
    <property type="entry name" value="NB-ARC"/>
    <property type="match status" value="1"/>
</dbReference>
<gene>
    <name evidence="3" type="ORF">CITCOLO1_LOCUS17156</name>
</gene>
<dbReference type="PANTHER" id="PTHR36766">
    <property type="entry name" value="PLANT BROAD-SPECTRUM MILDEW RESISTANCE PROTEIN RPW8"/>
    <property type="match status" value="1"/>
</dbReference>
<dbReference type="Gene3D" id="3.40.50.300">
    <property type="entry name" value="P-loop containing nucleotide triphosphate hydrolases"/>
    <property type="match status" value="1"/>
</dbReference>
<organism evidence="3 4">
    <name type="scientific">Citrullus colocynthis</name>
    <name type="common">colocynth</name>
    <dbReference type="NCBI Taxonomy" id="252529"/>
    <lineage>
        <taxon>Eukaryota</taxon>
        <taxon>Viridiplantae</taxon>
        <taxon>Streptophyta</taxon>
        <taxon>Embryophyta</taxon>
        <taxon>Tracheophyta</taxon>
        <taxon>Spermatophyta</taxon>
        <taxon>Magnoliopsida</taxon>
        <taxon>eudicotyledons</taxon>
        <taxon>Gunneridae</taxon>
        <taxon>Pentapetalae</taxon>
        <taxon>rosids</taxon>
        <taxon>fabids</taxon>
        <taxon>Cucurbitales</taxon>
        <taxon>Cucurbitaceae</taxon>
        <taxon>Benincaseae</taxon>
        <taxon>Citrullus</taxon>
    </lineage>
</organism>
<evidence type="ECO:0000313" key="3">
    <source>
        <dbReference type="EMBL" id="CAK9324908.1"/>
    </source>
</evidence>
<feature type="domain" description="NB-ARC" evidence="2">
    <location>
        <begin position="10"/>
        <end position="170"/>
    </location>
</feature>
<dbReference type="InterPro" id="IPR002182">
    <property type="entry name" value="NB-ARC"/>
</dbReference>
<keyword evidence="1" id="KW-0611">Plant defense</keyword>